<dbReference type="OrthoDB" id="1522814at2"/>
<accession>A0A1V9F0M2</accession>
<comment type="similarity">
    <text evidence="2">Belongs to the SusD family.</text>
</comment>
<evidence type="ECO:0000259" key="7">
    <source>
        <dbReference type="Pfam" id="PF07980"/>
    </source>
</evidence>
<keyword evidence="5" id="KW-0998">Cell outer membrane</keyword>
<evidence type="ECO:0000256" key="1">
    <source>
        <dbReference type="ARBA" id="ARBA00004442"/>
    </source>
</evidence>
<feature type="region of interest" description="Disordered" evidence="6">
    <location>
        <begin position="408"/>
        <end position="433"/>
    </location>
</feature>
<proteinExistence type="inferred from homology"/>
<reference evidence="9" key="1">
    <citation type="submission" date="2016-04" db="EMBL/GenBank/DDBJ databases">
        <authorList>
            <person name="Chen L."/>
            <person name="Zhuang W."/>
            <person name="Wang G."/>
        </authorList>
    </citation>
    <scope>NUCLEOTIDE SEQUENCE [LARGE SCALE GENOMIC DNA]</scope>
    <source>
        <strain evidence="9">208</strain>
    </source>
</reference>
<dbReference type="Pfam" id="PF07980">
    <property type="entry name" value="SusD_RagB"/>
    <property type="match status" value="1"/>
</dbReference>
<keyword evidence="3" id="KW-0732">Signal</keyword>
<organism evidence="8 9">
    <name type="scientific">Niastella populi</name>
    <dbReference type="NCBI Taxonomy" id="550983"/>
    <lineage>
        <taxon>Bacteria</taxon>
        <taxon>Pseudomonadati</taxon>
        <taxon>Bacteroidota</taxon>
        <taxon>Chitinophagia</taxon>
        <taxon>Chitinophagales</taxon>
        <taxon>Chitinophagaceae</taxon>
        <taxon>Niastella</taxon>
    </lineage>
</organism>
<evidence type="ECO:0000256" key="6">
    <source>
        <dbReference type="SAM" id="MobiDB-lite"/>
    </source>
</evidence>
<evidence type="ECO:0000256" key="2">
    <source>
        <dbReference type="ARBA" id="ARBA00006275"/>
    </source>
</evidence>
<name>A0A1V9F0M2_9BACT</name>
<dbReference type="STRING" id="550983.A4R26_29160"/>
<dbReference type="PROSITE" id="PS51257">
    <property type="entry name" value="PROKAR_LIPOPROTEIN"/>
    <property type="match status" value="1"/>
</dbReference>
<dbReference type="RefSeq" id="WP_081169851.1">
    <property type="nucleotide sequence ID" value="NZ_LWBP01000216.1"/>
</dbReference>
<dbReference type="InterPro" id="IPR011990">
    <property type="entry name" value="TPR-like_helical_dom_sf"/>
</dbReference>
<gene>
    <name evidence="8" type="ORF">A4R26_29160</name>
</gene>
<evidence type="ECO:0000256" key="3">
    <source>
        <dbReference type="ARBA" id="ARBA00022729"/>
    </source>
</evidence>
<feature type="compositionally biased region" description="Polar residues" evidence="6">
    <location>
        <begin position="419"/>
        <end position="433"/>
    </location>
</feature>
<dbReference type="InterPro" id="IPR012944">
    <property type="entry name" value="SusD_RagB_dom"/>
</dbReference>
<dbReference type="AlphaFoldDB" id="A0A1V9F0M2"/>
<dbReference type="Proteomes" id="UP000192276">
    <property type="component" value="Unassembled WGS sequence"/>
</dbReference>
<protein>
    <submittedName>
        <fullName evidence="8">RagB/SusD family protein</fullName>
    </submittedName>
</protein>
<comment type="caution">
    <text evidence="8">The sequence shown here is derived from an EMBL/GenBank/DDBJ whole genome shotgun (WGS) entry which is preliminary data.</text>
</comment>
<keyword evidence="4" id="KW-0472">Membrane</keyword>
<dbReference type="SUPFAM" id="SSF48452">
    <property type="entry name" value="TPR-like"/>
    <property type="match status" value="1"/>
</dbReference>
<dbReference type="Gene3D" id="1.25.40.390">
    <property type="match status" value="1"/>
</dbReference>
<evidence type="ECO:0000256" key="5">
    <source>
        <dbReference type="ARBA" id="ARBA00023237"/>
    </source>
</evidence>
<keyword evidence="9" id="KW-1185">Reference proteome</keyword>
<evidence type="ECO:0000313" key="9">
    <source>
        <dbReference type="Proteomes" id="UP000192276"/>
    </source>
</evidence>
<evidence type="ECO:0000256" key="4">
    <source>
        <dbReference type="ARBA" id="ARBA00023136"/>
    </source>
</evidence>
<feature type="domain" description="RagB/SusD" evidence="7">
    <location>
        <begin position="310"/>
        <end position="425"/>
    </location>
</feature>
<comment type="subcellular location">
    <subcellularLocation>
        <location evidence="1">Cell outer membrane</location>
    </subcellularLocation>
</comment>
<dbReference type="EMBL" id="LWBP01000216">
    <property type="protein sequence ID" value="OQP51890.1"/>
    <property type="molecule type" value="Genomic_DNA"/>
</dbReference>
<evidence type="ECO:0000313" key="8">
    <source>
        <dbReference type="EMBL" id="OQP51890.1"/>
    </source>
</evidence>
<dbReference type="GO" id="GO:0009279">
    <property type="term" value="C:cell outer membrane"/>
    <property type="evidence" value="ECO:0007669"/>
    <property type="project" value="UniProtKB-SubCell"/>
</dbReference>
<sequence>MKLSTIKYITCFVMAGALLMATGCKKDYTDPSRAIQERVIRSAAGLTGVAVGVQRAYALGRGSSLYNLVTTDGFLTKQLTILNQGNTAEYQLFLGGDQVNPTNNSIVLSFWTNSNKVIYDANNVLKYAPELADKNYASGLIAYVSIFKALALTNMAMFWEQVPDTTGTNVGFITNSEALNKALGVVNNALATVNANAISAAFLSNIPAGIDIVNTLHALRARLSLYTGNYAQALAAANAVDLSKRSTLNFDLQSLNPIFETATSTNNVFQPLDSTMGLPPALEPNLADKRVPFYIAIGANPRYRIGGFGATSTIGWPLYLPGEITLIKAEAYARMTPPDLVNGLIELNKVITKQPADDPFGVGAGLPPSGPLTQPELLEQIYRHRAIELFMSGLRLMDSRRFNRPVSERKRNYLPYPNQERNNNTNTPTDPAF</sequence>